<comment type="similarity">
    <text evidence="1">Belongs to the short-chain dehydrogenases/reductases (SDR) family.</text>
</comment>
<dbReference type="SUPFAM" id="SSF51735">
    <property type="entry name" value="NAD(P)-binding Rossmann-fold domains"/>
    <property type="match status" value="1"/>
</dbReference>
<proteinExistence type="inferred from homology"/>
<dbReference type="PRINTS" id="PR00081">
    <property type="entry name" value="GDHRDH"/>
</dbReference>
<dbReference type="PRINTS" id="PR00080">
    <property type="entry name" value="SDRFAMILY"/>
</dbReference>
<evidence type="ECO:0000313" key="3">
    <source>
        <dbReference type="EMBL" id="SVA51599.1"/>
    </source>
</evidence>
<dbReference type="AlphaFoldDB" id="A0A381WGJ0"/>
<evidence type="ECO:0000256" key="1">
    <source>
        <dbReference type="ARBA" id="ARBA00006484"/>
    </source>
</evidence>
<dbReference type="FunFam" id="3.40.50.720:FF:000084">
    <property type="entry name" value="Short-chain dehydrogenase reductase"/>
    <property type="match status" value="1"/>
</dbReference>
<gene>
    <name evidence="3" type="ORF">METZ01_LOCUS104453</name>
</gene>
<keyword evidence="2" id="KW-0560">Oxidoreductase</keyword>
<dbReference type="PANTHER" id="PTHR24321">
    <property type="entry name" value="DEHYDROGENASES, SHORT CHAIN"/>
    <property type="match status" value="1"/>
</dbReference>
<protein>
    <submittedName>
        <fullName evidence="3">Uncharacterized protein</fullName>
    </submittedName>
</protein>
<dbReference type="GO" id="GO:0016491">
    <property type="term" value="F:oxidoreductase activity"/>
    <property type="evidence" value="ECO:0007669"/>
    <property type="project" value="UniProtKB-KW"/>
</dbReference>
<dbReference type="InterPro" id="IPR036291">
    <property type="entry name" value="NAD(P)-bd_dom_sf"/>
</dbReference>
<dbReference type="InterPro" id="IPR002347">
    <property type="entry name" value="SDR_fam"/>
</dbReference>
<dbReference type="Gene3D" id="3.40.50.720">
    <property type="entry name" value="NAD(P)-binding Rossmann-like Domain"/>
    <property type="match status" value="1"/>
</dbReference>
<dbReference type="PANTHER" id="PTHR24321:SF8">
    <property type="entry name" value="ESTRADIOL 17-BETA-DEHYDROGENASE 8-RELATED"/>
    <property type="match status" value="1"/>
</dbReference>
<sequence>MEALKAYGKLDILINNAGIFHPGGLEEETEEGWQKIMDINLKGVFLGMKACIEELKKTGNASIVNISSLYGIKGAPGSISYNVSKAGVHLATKAAALEYARLGVRINSIHPGQIITPIIANLTPEQDSAIKESIPMGRSGQPEEVAYTSLFLCSDEASYITGAQILVDGGWGAG</sequence>
<organism evidence="3">
    <name type="scientific">marine metagenome</name>
    <dbReference type="NCBI Taxonomy" id="408172"/>
    <lineage>
        <taxon>unclassified sequences</taxon>
        <taxon>metagenomes</taxon>
        <taxon>ecological metagenomes</taxon>
    </lineage>
</organism>
<dbReference type="Pfam" id="PF13561">
    <property type="entry name" value="adh_short_C2"/>
    <property type="match status" value="1"/>
</dbReference>
<evidence type="ECO:0000256" key="2">
    <source>
        <dbReference type="ARBA" id="ARBA00023002"/>
    </source>
</evidence>
<dbReference type="EMBL" id="UINC01011736">
    <property type="protein sequence ID" value="SVA51599.1"/>
    <property type="molecule type" value="Genomic_DNA"/>
</dbReference>
<accession>A0A381WGJ0</accession>
<name>A0A381WGJ0_9ZZZZ</name>
<reference evidence="3" key="1">
    <citation type="submission" date="2018-05" db="EMBL/GenBank/DDBJ databases">
        <authorList>
            <person name="Lanie J.A."/>
            <person name="Ng W.-L."/>
            <person name="Kazmierczak K.M."/>
            <person name="Andrzejewski T.M."/>
            <person name="Davidsen T.M."/>
            <person name="Wayne K.J."/>
            <person name="Tettelin H."/>
            <person name="Glass J.I."/>
            <person name="Rusch D."/>
            <person name="Podicherti R."/>
            <person name="Tsui H.-C.T."/>
            <person name="Winkler M.E."/>
        </authorList>
    </citation>
    <scope>NUCLEOTIDE SEQUENCE</scope>
</reference>